<dbReference type="AlphaFoldDB" id="G4U010"/>
<dbReference type="SUPFAM" id="SSF48452">
    <property type="entry name" value="TPR-like"/>
    <property type="match status" value="1"/>
</dbReference>
<evidence type="ECO:0000313" key="2">
    <source>
        <dbReference type="Proteomes" id="UP000007148"/>
    </source>
</evidence>
<accession>G4U010</accession>
<gene>
    <name evidence="1" type="ORF">PIIN_10888</name>
</gene>
<protein>
    <recommendedName>
        <fullName evidence="3">Kinesin light chain</fullName>
    </recommendedName>
</protein>
<dbReference type="Proteomes" id="UP000007148">
    <property type="component" value="Unassembled WGS sequence"/>
</dbReference>
<organism evidence="1 2">
    <name type="scientific">Serendipita indica (strain DSM 11827)</name>
    <name type="common">Root endophyte fungus</name>
    <name type="synonym">Piriformospora indica</name>
    <dbReference type="NCBI Taxonomy" id="1109443"/>
    <lineage>
        <taxon>Eukaryota</taxon>
        <taxon>Fungi</taxon>
        <taxon>Dikarya</taxon>
        <taxon>Basidiomycota</taxon>
        <taxon>Agaricomycotina</taxon>
        <taxon>Agaricomycetes</taxon>
        <taxon>Sebacinales</taxon>
        <taxon>Serendipitaceae</taxon>
        <taxon>Serendipita</taxon>
    </lineage>
</organism>
<proteinExistence type="predicted"/>
<sequence>MAMNNLALTLCDRGQLDEAEKMQRDVLRLQLDISGPGHHNTMAAMNNLAGILDDCGKTEEAERIRQDLRALQLQVLHNGTHASP</sequence>
<dbReference type="OrthoDB" id="3038484at2759"/>
<dbReference type="InterPro" id="IPR011990">
    <property type="entry name" value="TPR-like_helical_dom_sf"/>
</dbReference>
<dbReference type="InParanoid" id="G4U010"/>
<dbReference type="Pfam" id="PF13424">
    <property type="entry name" value="TPR_12"/>
    <property type="match status" value="1"/>
</dbReference>
<comment type="caution">
    <text evidence="1">The sequence shown here is derived from an EMBL/GenBank/DDBJ whole genome shotgun (WGS) entry which is preliminary data.</text>
</comment>
<name>G4U010_SERID</name>
<evidence type="ECO:0008006" key="3">
    <source>
        <dbReference type="Google" id="ProtNLM"/>
    </source>
</evidence>
<dbReference type="EMBL" id="CAFZ01001095">
    <property type="protein sequence ID" value="CCA76903.1"/>
    <property type="molecule type" value="Genomic_DNA"/>
</dbReference>
<dbReference type="STRING" id="1109443.G4U010"/>
<dbReference type="HOGENOM" id="CLU_000288_125_11_1"/>
<reference evidence="1 2" key="1">
    <citation type="journal article" date="2011" name="PLoS Pathog.">
        <title>Endophytic Life Strategies Decoded by Genome and Transcriptome Analyses of the Mutualistic Root Symbiont Piriformospora indica.</title>
        <authorList>
            <person name="Zuccaro A."/>
            <person name="Lahrmann U."/>
            <person name="Guldener U."/>
            <person name="Langen G."/>
            <person name="Pfiffi S."/>
            <person name="Biedenkopf D."/>
            <person name="Wong P."/>
            <person name="Samans B."/>
            <person name="Grimm C."/>
            <person name="Basiewicz M."/>
            <person name="Murat C."/>
            <person name="Martin F."/>
            <person name="Kogel K.H."/>
        </authorList>
    </citation>
    <scope>NUCLEOTIDE SEQUENCE [LARGE SCALE GENOMIC DNA]</scope>
    <source>
        <strain evidence="1 2">DSM 11827</strain>
    </source>
</reference>
<evidence type="ECO:0000313" key="1">
    <source>
        <dbReference type="EMBL" id="CCA76903.1"/>
    </source>
</evidence>
<dbReference type="Gene3D" id="1.25.40.10">
    <property type="entry name" value="Tetratricopeptide repeat domain"/>
    <property type="match status" value="1"/>
</dbReference>
<keyword evidence="2" id="KW-1185">Reference proteome</keyword>